<dbReference type="PANTHER" id="PTHR35936">
    <property type="entry name" value="MEMBRANE-BOUND LYTIC MUREIN TRANSGLYCOSYLASE F"/>
    <property type="match status" value="1"/>
</dbReference>
<proteinExistence type="inferred from homology"/>
<evidence type="ECO:0000313" key="8">
    <source>
        <dbReference type="Proteomes" id="UP000199693"/>
    </source>
</evidence>
<feature type="domain" description="Solute-binding protein family 3/N-terminal" evidence="4">
    <location>
        <begin position="31"/>
        <end position="84"/>
    </location>
</feature>
<dbReference type="SUPFAM" id="SSF53850">
    <property type="entry name" value="Periplasmic binding protein-like II"/>
    <property type="match status" value="1"/>
</dbReference>
<evidence type="ECO:0000259" key="4">
    <source>
        <dbReference type="Pfam" id="PF00497"/>
    </source>
</evidence>
<feature type="chain" id="PRO_5030041132" evidence="3">
    <location>
        <begin position="21"/>
        <end position="274"/>
    </location>
</feature>
<organism evidence="5 8">
    <name type="scientific">Pseudomonas delhiensis</name>
    <dbReference type="NCBI Taxonomy" id="366289"/>
    <lineage>
        <taxon>Bacteria</taxon>
        <taxon>Pseudomonadati</taxon>
        <taxon>Pseudomonadota</taxon>
        <taxon>Gammaproteobacteria</taxon>
        <taxon>Pseudomonadales</taxon>
        <taxon>Pseudomonadaceae</taxon>
        <taxon>Pseudomonas</taxon>
    </lineage>
</organism>
<feature type="signal peptide" evidence="3">
    <location>
        <begin position="1"/>
        <end position="20"/>
    </location>
</feature>
<evidence type="ECO:0000256" key="3">
    <source>
        <dbReference type="SAM" id="SignalP"/>
    </source>
</evidence>
<dbReference type="Pfam" id="PF00497">
    <property type="entry name" value="SBP_bac_3"/>
    <property type="match status" value="1"/>
</dbReference>
<accession>A0A239NJ11</accession>
<dbReference type="EMBL" id="FZPC01000049">
    <property type="protein sequence ID" value="SNT54770.1"/>
    <property type="molecule type" value="Genomic_DNA"/>
</dbReference>
<name>A0A239NJ11_9PSED</name>
<sequence>MKLAVLGWALGAAVSSQAMAQTYVVGVEDLQFLPHYSTDAQGRYQGFARELLDRFAEHCGVQLEYRPLPVERLLPALLEGRVDLKYPDNPAWAEAQKAGHALVYSRPAVQYVDGVLVAPARVGQGLPALKRLAVVDGWTPRGYQQAIEQGQLARLPSADLRQMIHQALKKEADGAYFNVVVATYYLDNIRARPGALVFDPGLPHTRSDFRLSSERHPELVGCFDRFLVEQAAQVAALKARHGVEASLDPAHLGVEQWKLDYLERQKARQQGRTP</sequence>
<evidence type="ECO:0000313" key="6">
    <source>
        <dbReference type="EMBL" id="SNT54770.1"/>
    </source>
</evidence>
<reference evidence="5 8" key="1">
    <citation type="submission" date="2016-10" db="EMBL/GenBank/DDBJ databases">
        <authorList>
            <person name="de Groot N.N."/>
        </authorList>
    </citation>
    <scope>NUCLEOTIDE SEQUENCE [LARGE SCALE GENOMIC DNA]</scope>
    <source>
        <strain evidence="5 8">CCM 7361</strain>
    </source>
</reference>
<evidence type="ECO:0000313" key="7">
    <source>
        <dbReference type="Proteomes" id="UP000198309"/>
    </source>
</evidence>
<comment type="similarity">
    <text evidence="1">Belongs to the bacterial solute-binding protein 3 family.</text>
</comment>
<dbReference type="PANTHER" id="PTHR35936:SF17">
    <property type="entry name" value="ARGININE-BINDING EXTRACELLULAR PROTEIN ARTP"/>
    <property type="match status" value="1"/>
</dbReference>
<dbReference type="Proteomes" id="UP000198309">
    <property type="component" value="Unassembled WGS sequence"/>
</dbReference>
<keyword evidence="7" id="KW-1185">Reference proteome</keyword>
<evidence type="ECO:0000313" key="5">
    <source>
        <dbReference type="EMBL" id="SDK96604.1"/>
    </source>
</evidence>
<dbReference type="Proteomes" id="UP000199693">
    <property type="component" value="Unassembled WGS sequence"/>
</dbReference>
<evidence type="ECO:0000256" key="1">
    <source>
        <dbReference type="ARBA" id="ARBA00010333"/>
    </source>
</evidence>
<dbReference type="EMBL" id="FNEC01000060">
    <property type="protein sequence ID" value="SDK96604.1"/>
    <property type="molecule type" value="Genomic_DNA"/>
</dbReference>
<reference evidence="6 7" key="2">
    <citation type="submission" date="2017-06" db="EMBL/GenBank/DDBJ databases">
        <authorList>
            <person name="Varghese N."/>
            <person name="Submissions S."/>
        </authorList>
    </citation>
    <scope>NUCLEOTIDE SEQUENCE [LARGE SCALE GENOMIC DNA]</scope>
    <source>
        <strain evidence="6 7">RLD-1</strain>
    </source>
</reference>
<keyword evidence="2 3" id="KW-0732">Signal</keyword>
<dbReference type="InterPro" id="IPR001638">
    <property type="entry name" value="Solute-binding_3/MltF_N"/>
</dbReference>
<dbReference type="RefSeq" id="WP_089394748.1">
    <property type="nucleotide sequence ID" value="NZ_FNEC01000060.1"/>
</dbReference>
<gene>
    <name evidence="5" type="ORF">SAMN05216189_106031</name>
    <name evidence="6" type="ORF">SAMN06295949_1493</name>
</gene>
<dbReference type="Gene3D" id="3.40.190.10">
    <property type="entry name" value="Periplasmic binding protein-like II"/>
    <property type="match status" value="2"/>
</dbReference>
<dbReference type="AlphaFoldDB" id="A0A239NJ11"/>
<protein>
    <submittedName>
        <fullName evidence="5">ABC-type amino acid transport substrate-binding protein</fullName>
    </submittedName>
</protein>
<evidence type="ECO:0000256" key="2">
    <source>
        <dbReference type="ARBA" id="ARBA00022729"/>
    </source>
</evidence>